<organism evidence="9 10">
    <name type="scientific">Polypterus senegalus</name>
    <name type="common">Senegal bichir</name>
    <dbReference type="NCBI Taxonomy" id="55291"/>
    <lineage>
        <taxon>Eukaryota</taxon>
        <taxon>Metazoa</taxon>
        <taxon>Chordata</taxon>
        <taxon>Craniata</taxon>
        <taxon>Vertebrata</taxon>
        <taxon>Euteleostomi</taxon>
        <taxon>Actinopterygii</taxon>
        <taxon>Polypteriformes</taxon>
        <taxon>Polypteridae</taxon>
        <taxon>Polypterus</taxon>
    </lineage>
</organism>
<proteinExistence type="inferred from homology"/>
<dbReference type="Gene3D" id="6.10.250.2090">
    <property type="match status" value="1"/>
</dbReference>
<feature type="region of interest" description="Disordered" evidence="6">
    <location>
        <begin position="1"/>
        <end position="67"/>
    </location>
</feature>
<dbReference type="GO" id="GO:0009898">
    <property type="term" value="C:cytoplasmic side of plasma membrane"/>
    <property type="evidence" value="ECO:0007669"/>
    <property type="project" value="UniProtKB-ARBA"/>
</dbReference>
<dbReference type="PRINTS" id="PR00721">
    <property type="entry name" value="STOMATIN"/>
</dbReference>
<keyword evidence="3 7" id="KW-0472">Membrane</keyword>
<evidence type="ECO:0000259" key="8">
    <source>
        <dbReference type="SMART" id="SM00244"/>
    </source>
</evidence>
<dbReference type="InterPro" id="IPR036013">
    <property type="entry name" value="Band_7/SPFH_dom_sf"/>
</dbReference>
<keyword evidence="7" id="KW-1133">Transmembrane helix</keyword>
<evidence type="ECO:0000256" key="3">
    <source>
        <dbReference type="ARBA" id="ARBA00023136"/>
    </source>
</evidence>
<reference evidence="9 10" key="1">
    <citation type="journal article" date="2021" name="Cell">
        <title>Tracing the genetic footprints of vertebrate landing in non-teleost ray-finned fishes.</title>
        <authorList>
            <person name="Bi X."/>
            <person name="Wang K."/>
            <person name="Yang L."/>
            <person name="Pan H."/>
            <person name="Jiang H."/>
            <person name="Wei Q."/>
            <person name="Fang M."/>
            <person name="Yu H."/>
            <person name="Zhu C."/>
            <person name="Cai Y."/>
            <person name="He Y."/>
            <person name="Gan X."/>
            <person name="Zeng H."/>
            <person name="Yu D."/>
            <person name="Zhu Y."/>
            <person name="Jiang H."/>
            <person name="Qiu Q."/>
            <person name="Yang H."/>
            <person name="Zhang Y.E."/>
            <person name="Wang W."/>
            <person name="Zhu M."/>
            <person name="He S."/>
            <person name="Zhang G."/>
        </authorList>
    </citation>
    <scope>NUCLEOTIDE SEQUENCE [LARGE SCALE GENOMIC DNA]</scope>
    <source>
        <strain evidence="9">Bchr_013</strain>
    </source>
</reference>
<comment type="caution">
    <text evidence="9">The sequence shown here is derived from an EMBL/GenBank/DDBJ whole genome shotgun (WGS) entry which is preliminary data.</text>
</comment>
<accession>A0A8X8BQ54</accession>
<evidence type="ECO:0000256" key="2">
    <source>
        <dbReference type="ARBA" id="ARBA00008164"/>
    </source>
</evidence>
<dbReference type="PANTHER" id="PTHR10264:SF127">
    <property type="entry name" value="PODOCIN"/>
    <property type="match status" value="1"/>
</dbReference>
<feature type="non-terminal residue" evidence="9">
    <location>
        <position position="341"/>
    </location>
</feature>
<dbReference type="AlphaFoldDB" id="A0A8X8BQ54"/>
<evidence type="ECO:0000313" key="10">
    <source>
        <dbReference type="Proteomes" id="UP000886611"/>
    </source>
</evidence>
<evidence type="ECO:0000313" key="9">
    <source>
        <dbReference type="EMBL" id="KAG2463736.1"/>
    </source>
</evidence>
<feature type="transmembrane region" description="Helical" evidence="7">
    <location>
        <begin position="116"/>
        <end position="136"/>
    </location>
</feature>
<evidence type="ECO:0000256" key="5">
    <source>
        <dbReference type="ARBA" id="ARBA00071670"/>
    </source>
</evidence>
<keyword evidence="10" id="KW-1185">Reference proteome</keyword>
<dbReference type="FunFam" id="3.30.479.30:FF:000004">
    <property type="entry name" value="Putative membrane protease family, stomatin"/>
    <property type="match status" value="1"/>
</dbReference>
<feature type="region of interest" description="Disordered" evidence="6">
    <location>
        <begin position="320"/>
        <end position="341"/>
    </location>
</feature>
<comment type="subcellular location">
    <subcellularLocation>
        <location evidence="1">Membrane</location>
    </subcellularLocation>
</comment>
<comment type="similarity">
    <text evidence="2">Belongs to the band 7/mec-2 family.</text>
</comment>
<name>A0A8X8BQ54_POLSE</name>
<dbReference type="InterPro" id="IPR001972">
    <property type="entry name" value="Stomatin_HflK_fam"/>
</dbReference>
<sequence length="341" mass="37871">MERRSRSTSRSSRSSGRKAKDLPAPPSIHLPQKNRQRQTSEARGRSSSKRRRMEDKPATEVKGPLNADSNVVTSTVVDVDNVVDSDIEEQEETGALLESEAHEEGIKHRKLNFCEWILTLAMMLVILLSFPISIWFCLKVVTKDMVTMQLNAVCYYRLENASLSFTAVSDAPSALQTLVQTTMKSILAHHCFADVLLNRKSITDEMKIALDAVTCQWGIKVERADVKDLQLPDELRHTLAMEAEAQRLAKTRVIAAEGEKAASEALRVAADILSGSPTAVQLRYLHTLHNLSNEKASVILPLPFDLFKAVSPACSAHTVGIKQESEAEKQQKEIKNDSPML</sequence>
<dbReference type="PANTHER" id="PTHR10264">
    <property type="entry name" value="BAND 7 PROTEIN-RELATED"/>
    <property type="match status" value="1"/>
</dbReference>
<gene>
    <name evidence="9" type="primary">Nphs2</name>
    <name evidence="9" type="ORF">GTO96_0003780</name>
</gene>
<evidence type="ECO:0000256" key="4">
    <source>
        <dbReference type="ARBA" id="ARBA00053394"/>
    </source>
</evidence>
<keyword evidence="7" id="KW-0812">Transmembrane</keyword>
<dbReference type="EMBL" id="JAATIS010003638">
    <property type="protein sequence ID" value="KAG2463736.1"/>
    <property type="molecule type" value="Genomic_DNA"/>
</dbReference>
<evidence type="ECO:0000256" key="7">
    <source>
        <dbReference type="SAM" id="Phobius"/>
    </source>
</evidence>
<feature type="non-terminal residue" evidence="9">
    <location>
        <position position="1"/>
    </location>
</feature>
<evidence type="ECO:0000256" key="1">
    <source>
        <dbReference type="ARBA" id="ARBA00004370"/>
    </source>
</evidence>
<dbReference type="InterPro" id="IPR043202">
    <property type="entry name" value="Band-7_stomatin-like"/>
</dbReference>
<dbReference type="Pfam" id="PF01145">
    <property type="entry name" value="Band_7"/>
    <property type="match status" value="1"/>
</dbReference>
<feature type="domain" description="Band 7" evidence="8">
    <location>
        <begin position="95"/>
        <end position="243"/>
    </location>
</feature>
<dbReference type="Gene3D" id="3.30.479.30">
    <property type="entry name" value="Band 7 domain"/>
    <property type="match status" value="1"/>
</dbReference>
<dbReference type="InterPro" id="IPR001107">
    <property type="entry name" value="Band_7"/>
</dbReference>
<comment type="function">
    <text evidence="4">Plays a role in the regulation of glomerular permeability, acting probably as a linker between the plasma membrane and the cytoskeleton.</text>
</comment>
<protein>
    <recommendedName>
        <fullName evidence="5">Podocin</fullName>
    </recommendedName>
</protein>
<evidence type="ECO:0000256" key="6">
    <source>
        <dbReference type="SAM" id="MobiDB-lite"/>
    </source>
</evidence>
<dbReference type="SUPFAM" id="SSF117892">
    <property type="entry name" value="Band 7/SPFH domain"/>
    <property type="match status" value="1"/>
</dbReference>
<feature type="compositionally biased region" description="Basic and acidic residues" evidence="6">
    <location>
        <begin position="323"/>
        <end position="341"/>
    </location>
</feature>
<dbReference type="Proteomes" id="UP000886611">
    <property type="component" value="Unassembled WGS sequence"/>
</dbReference>
<dbReference type="SMART" id="SM00244">
    <property type="entry name" value="PHB"/>
    <property type="match status" value="1"/>
</dbReference>